<accession>A0A7S2GD74</accession>
<dbReference type="AlphaFoldDB" id="A0A7S2GD74"/>
<reference evidence="3" key="1">
    <citation type="submission" date="2021-01" db="EMBL/GenBank/DDBJ databases">
        <authorList>
            <person name="Corre E."/>
            <person name="Pelletier E."/>
            <person name="Niang G."/>
            <person name="Scheremetjew M."/>
            <person name="Finn R."/>
            <person name="Kale V."/>
            <person name="Holt S."/>
            <person name="Cochrane G."/>
            <person name="Meng A."/>
            <person name="Brown T."/>
            <person name="Cohen L."/>
        </authorList>
    </citation>
    <scope>NUCLEOTIDE SEQUENCE</scope>
    <source>
        <strain evidence="3">CCMP1381</strain>
    </source>
</reference>
<feature type="transmembrane region" description="Helical" evidence="2">
    <location>
        <begin position="6"/>
        <end position="25"/>
    </location>
</feature>
<name>A0A7S2GD74_9STRA</name>
<organism evidence="3">
    <name type="scientific">Octactis speculum</name>
    <dbReference type="NCBI Taxonomy" id="3111310"/>
    <lineage>
        <taxon>Eukaryota</taxon>
        <taxon>Sar</taxon>
        <taxon>Stramenopiles</taxon>
        <taxon>Ochrophyta</taxon>
        <taxon>Dictyochophyceae</taxon>
        <taxon>Dictyochales</taxon>
        <taxon>Dictyochaceae</taxon>
        <taxon>Octactis</taxon>
    </lineage>
</organism>
<gene>
    <name evidence="3" type="ORF">DSPE1174_LOCUS18698</name>
</gene>
<evidence type="ECO:0000256" key="1">
    <source>
        <dbReference type="SAM" id="MobiDB-lite"/>
    </source>
</evidence>
<dbReference type="EMBL" id="HBGS01036107">
    <property type="protein sequence ID" value="CAD9441916.1"/>
    <property type="molecule type" value="Transcribed_RNA"/>
</dbReference>
<proteinExistence type="predicted"/>
<evidence type="ECO:0000313" key="3">
    <source>
        <dbReference type="EMBL" id="CAD9441916.1"/>
    </source>
</evidence>
<keyword evidence="2" id="KW-0472">Membrane</keyword>
<protein>
    <submittedName>
        <fullName evidence="3">Uncharacterized protein</fullName>
    </submittedName>
</protein>
<evidence type="ECO:0000256" key="2">
    <source>
        <dbReference type="SAM" id="Phobius"/>
    </source>
</evidence>
<keyword evidence="2" id="KW-1133">Transmembrane helix</keyword>
<sequence>MLTELYVLNYLFLIMFVLTFVRIGFIKMGILGRTLFGMRLLRYGCVAIDSILDDIHKHNLDVCCWAFDSFYYRNPNFPALIACYQHELPDWEPPDVEKGDETNRSLWFNGNSLSPQEMQKAIGMLSSHQSILKGFYTTSPATNTDSDEENKGEDSAKDD</sequence>
<keyword evidence="2" id="KW-0812">Transmembrane</keyword>
<feature type="region of interest" description="Disordered" evidence="1">
    <location>
        <begin position="136"/>
        <end position="159"/>
    </location>
</feature>